<dbReference type="GO" id="GO:0016020">
    <property type="term" value="C:membrane"/>
    <property type="evidence" value="ECO:0007669"/>
    <property type="project" value="TreeGrafter"/>
</dbReference>
<dbReference type="GO" id="GO:0016787">
    <property type="term" value="F:hydrolase activity"/>
    <property type="evidence" value="ECO:0007669"/>
    <property type="project" value="UniProtKB-KW"/>
</dbReference>
<evidence type="ECO:0000259" key="1">
    <source>
        <dbReference type="Pfam" id="PF00561"/>
    </source>
</evidence>
<evidence type="ECO:0000313" key="4">
    <source>
        <dbReference type="Proteomes" id="UP000758856"/>
    </source>
</evidence>
<protein>
    <submittedName>
        <fullName evidence="2">Alpha/beta hydrolase</fullName>
    </submittedName>
    <submittedName>
        <fullName evidence="3">Pimeloyl-ACP methyl ester carboxylesterase</fullName>
    </submittedName>
</protein>
<feature type="domain" description="AB hydrolase-1" evidence="1">
    <location>
        <begin position="32"/>
        <end position="274"/>
    </location>
</feature>
<dbReference type="InterPro" id="IPR029058">
    <property type="entry name" value="AB_hydrolase_fold"/>
</dbReference>
<dbReference type="Proteomes" id="UP000758856">
    <property type="component" value="Unassembled WGS sequence"/>
</dbReference>
<evidence type="ECO:0000313" key="2">
    <source>
        <dbReference type="EMBL" id="GLK55482.1"/>
    </source>
</evidence>
<dbReference type="InterPro" id="IPR000073">
    <property type="entry name" value="AB_hydrolase_1"/>
</dbReference>
<sequence>MTIEVVDRRIATTHGLRLHVRIWSPLEPRGLPVVCLPGLARGLEDFTELAEHLVSPVGGDRRVVAISARGRGLSDRDPIPARYDVRVEAGDVLAVADALGLAHAALIGTSRGGLQAMALGALRPGFGRAVILNDVGPVIELQGLLRIRRYLAAATAPRTWDEAETAVVDLFGARFPALGPDGFRRMARRTWRETSGGGLVPLADPALTRSLESLDLEKPLPTLWPLFDGLAGVPLMAIRGETSDILSAETLRAMKARRPDLVVLDVPGQGHAPQLGDPATLSAITAFLASSETSAKLSLAG</sequence>
<dbReference type="Pfam" id="PF00561">
    <property type="entry name" value="Abhydrolase_1"/>
    <property type="match status" value="1"/>
</dbReference>
<reference evidence="2" key="1">
    <citation type="journal article" date="2014" name="Int. J. Syst. Evol. Microbiol.">
        <title>Complete genome sequence of Corynebacterium casei LMG S-19264T (=DSM 44701T), isolated from a smear-ripened cheese.</title>
        <authorList>
            <consortium name="US DOE Joint Genome Institute (JGI-PGF)"/>
            <person name="Walter F."/>
            <person name="Albersmeier A."/>
            <person name="Kalinowski J."/>
            <person name="Ruckert C."/>
        </authorList>
    </citation>
    <scope>NUCLEOTIDE SEQUENCE</scope>
    <source>
        <strain evidence="2">VKM B-1606</strain>
    </source>
</reference>
<dbReference type="SUPFAM" id="SSF53474">
    <property type="entry name" value="alpha/beta-Hydrolases"/>
    <property type="match status" value="1"/>
</dbReference>
<dbReference type="EMBL" id="BSFF01000002">
    <property type="protein sequence ID" value="GLK55482.1"/>
    <property type="molecule type" value="Genomic_DNA"/>
</dbReference>
<evidence type="ECO:0000313" key="3">
    <source>
        <dbReference type="EMBL" id="MBM7850190.1"/>
    </source>
</evidence>
<accession>A0A9W6MRQ4</accession>
<dbReference type="InterPro" id="IPR050266">
    <property type="entry name" value="AB_hydrolase_sf"/>
</dbReference>
<dbReference type="AlphaFoldDB" id="A0A9W6MRQ4"/>
<evidence type="ECO:0000313" key="5">
    <source>
        <dbReference type="Proteomes" id="UP001143400"/>
    </source>
</evidence>
<dbReference type="EMBL" id="JAFBCY010000001">
    <property type="protein sequence ID" value="MBM7850190.1"/>
    <property type="molecule type" value="Genomic_DNA"/>
</dbReference>
<dbReference type="PANTHER" id="PTHR43798:SF33">
    <property type="entry name" value="HYDROLASE, PUTATIVE (AFU_ORTHOLOGUE AFUA_2G14860)-RELATED"/>
    <property type="match status" value="1"/>
</dbReference>
<organism evidence="2 5">
    <name type="scientific">Methylopila capsulata</name>
    <dbReference type="NCBI Taxonomy" id="61654"/>
    <lineage>
        <taxon>Bacteria</taxon>
        <taxon>Pseudomonadati</taxon>
        <taxon>Pseudomonadota</taxon>
        <taxon>Alphaproteobacteria</taxon>
        <taxon>Hyphomicrobiales</taxon>
        <taxon>Methylopilaceae</taxon>
        <taxon>Methylopila</taxon>
    </lineage>
</organism>
<dbReference type="PANTHER" id="PTHR43798">
    <property type="entry name" value="MONOACYLGLYCEROL LIPASE"/>
    <property type="match status" value="1"/>
</dbReference>
<comment type="caution">
    <text evidence="2">The sequence shown here is derived from an EMBL/GenBank/DDBJ whole genome shotgun (WGS) entry which is preliminary data.</text>
</comment>
<keyword evidence="4" id="KW-1185">Reference proteome</keyword>
<reference evidence="2" key="3">
    <citation type="submission" date="2023-01" db="EMBL/GenBank/DDBJ databases">
        <authorList>
            <person name="Sun Q."/>
            <person name="Evtushenko L."/>
        </authorList>
    </citation>
    <scope>NUCLEOTIDE SEQUENCE</scope>
    <source>
        <strain evidence="2">VKM B-1606</strain>
    </source>
</reference>
<dbReference type="Proteomes" id="UP001143400">
    <property type="component" value="Unassembled WGS sequence"/>
</dbReference>
<name>A0A9W6MRQ4_9HYPH</name>
<reference evidence="3 4" key="2">
    <citation type="submission" date="2021-01" db="EMBL/GenBank/DDBJ databases">
        <title>Genomic Encyclopedia of Type Strains, Phase IV (KMG-IV): sequencing the most valuable type-strain genomes for metagenomic binning, comparative biology and taxonomic classification.</title>
        <authorList>
            <person name="Goeker M."/>
        </authorList>
    </citation>
    <scope>NUCLEOTIDE SEQUENCE [LARGE SCALE GENOMIC DNA]</scope>
    <source>
        <strain evidence="3 4">DSM 6130</strain>
    </source>
</reference>
<gene>
    <name evidence="2" type="ORF">GCM10008170_15010</name>
    <name evidence="3" type="ORF">JOD31_000402</name>
</gene>
<keyword evidence="2" id="KW-0378">Hydrolase</keyword>
<dbReference type="RefSeq" id="WP_204948642.1">
    <property type="nucleotide sequence ID" value="NZ_BSFF01000002.1"/>
</dbReference>
<dbReference type="Gene3D" id="3.40.50.1820">
    <property type="entry name" value="alpha/beta hydrolase"/>
    <property type="match status" value="1"/>
</dbReference>
<proteinExistence type="predicted"/>